<sequence length="48" mass="5779">MQSFWPYFDNSNIYAKIKPNVTALSIPFPVEFWVRQFKIELVKYLCCC</sequence>
<evidence type="ECO:0000313" key="2">
    <source>
        <dbReference type="Proteomes" id="UP000308092"/>
    </source>
</evidence>
<dbReference type="EMBL" id="SOSA01000507">
    <property type="protein sequence ID" value="THC90558.1"/>
    <property type="molecule type" value="Genomic_DNA"/>
</dbReference>
<accession>A0A4S3J8L9</accession>
<dbReference type="VEuPathDB" id="FungiDB:EYZ11_009979"/>
<proteinExistence type="predicted"/>
<dbReference type="AlphaFoldDB" id="A0A4S3J8L9"/>
<gene>
    <name evidence="1" type="ORF">EYZ11_009979</name>
</gene>
<dbReference type="Proteomes" id="UP000308092">
    <property type="component" value="Unassembled WGS sequence"/>
</dbReference>
<name>A0A4S3J8L9_9EURO</name>
<comment type="caution">
    <text evidence="1">The sequence shown here is derived from an EMBL/GenBank/DDBJ whole genome shotgun (WGS) entry which is preliminary data.</text>
</comment>
<evidence type="ECO:0000313" key="1">
    <source>
        <dbReference type="EMBL" id="THC90558.1"/>
    </source>
</evidence>
<reference evidence="1 2" key="1">
    <citation type="submission" date="2019-03" db="EMBL/GenBank/DDBJ databases">
        <title>The genome sequence of a newly discovered highly antifungal drug resistant Aspergillus species, Aspergillus tanneri NIH 1004.</title>
        <authorList>
            <person name="Mounaud S."/>
            <person name="Singh I."/>
            <person name="Joardar V."/>
            <person name="Pakala S."/>
            <person name="Pakala S."/>
            <person name="Venepally P."/>
            <person name="Hoover J."/>
            <person name="Nierman W."/>
            <person name="Chung J."/>
            <person name="Losada L."/>
        </authorList>
    </citation>
    <scope>NUCLEOTIDE SEQUENCE [LARGE SCALE GENOMIC DNA]</scope>
    <source>
        <strain evidence="1 2">NIH1004</strain>
    </source>
</reference>
<keyword evidence="2" id="KW-1185">Reference proteome</keyword>
<protein>
    <submittedName>
        <fullName evidence="1">Uncharacterized protein</fullName>
    </submittedName>
</protein>
<organism evidence="1 2">
    <name type="scientific">Aspergillus tanneri</name>
    <dbReference type="NCBI Taxonomy" id="1220188"/>
    <lineage>
        <taxon>Eukaryota</taxon>
        <taxon>Fungi</taxon>
        <taxon>Dikarya</taxon>
        <taxon>Ascomycota</taxon>
        <taxon>Pezizomycotina</taxon>
        <taxon>Eurotiomycetes</taxon>
        <taxon>Eurotiomycetidae</taxon>
        <taxon>Eurotiales</taxon>
        <taxon>Aspergillaceae</taxon>
        <taxon>Aspergillus</taxon>
        <taxon>Aspergillus subgen. Circumdati</taxon>
    </lineage>
</organism>